<dbReference type="Proteomes" id="UP000230066">
    <property type="component" value="Unassembled WGS sequence"/>
</dbReference>
<dbReference type="GO" id="GO:0000981">
    <property type="term" value="F:DNA-binding transcription factor activity, RNA polymerase II-specific"/>
    <property type="evidence" value="ECO:0007669"/>
    <property type="project" value="TreeGrafter"/>
</dbReference>
<dbReference type="EMBL" id="JXXN02000684">
    <property type="protein sequence ID" value="THD26608.1"/>
    <property type="molecule type" value="Genomic_DNA"/>
</dbReference>
<dbReference type="Gene3D" id="4.10.280.10">
    <property type="entry name" value="Helix-loop-helix DNA-binding domain"/>
    <property type="match status" value="1"/>
</dbReference>
<evidence type="ECO:0000313" key="4">
    <source>
        <dbReference type="EMBL" id="THD26608.1"/>
    </source>
</evidence>
<organism evidence="4 5">
    <name type="scientific">Fasciola hepatica</name>
    <name type="common">Liver fluke</name>
    <dbReference type="NCBI Taxonomy" id="6192"/>
    <lineage>
        <taxon>Eukaryota</taxon>
        <taxon>Metazoa</taxon>
        <taxon>Spiralia</taxon>
        <taxon>Lophotrochozoa</taxon>
        <taxon>Platyhelminthes</taxon>
        <taxon>Trematoda</taxon>
        <taxon>Digenea</taxon>
        <taxon>Plagiorchiida</taxon>
        <taxon>Echinostomata</taxon>
        <taxon>Echinostomatoidea</taxon>
        <taxon>Fasciolidae</taxon>
        <taxon>Fasciola</taxon>
    </lineage>
</organism>
<dbReference type="InterPro" id="IPR011598">
    <property type="entry name" value="bHLH_dom"/>
</dbReference>
<feature type="domain" description="BHLH" evidence="3">
    <location>
        <begin position="261"/>
        <end position="314"/>
    </location>
</feature>
<name>A0A4E0RVS5_FASHE</name>
<sequence length="322" mass="35571">MSNLYLPTTQARFSVSPTDFFGSPAYECLQPFLNPSEMELCLTDPFRKACAISAAAAVAAAAAEQTVPPNFHTYSAYYYDAMMSTRETSQCFNLYSTPSNLAAVIMNTKPTEHVPNASESAQTHSQDTHLPVSSIPPMVVRPDPIHTSSGSHVRSLYPPDLSSPVLYGSHPFSMQLTPPPLLPPHPKSSPARRNPNKQNSPRPNRSWSCQCTCPSNTDETGICGRSGKLHVSDTVNSQMEWDMFSSGGCGTNPPPFECAKSFIRRRNARERERVRCVNAGYELLRRRLPLASMSDRRLAKVEILRGAISYINSLKDMLDKTP</sequence>
<dbReference type="GO" id="GO:0046983">
    <property type="term" value="F:protein dimerization activity"/>
    <property type="evidence" value="ECO:0007669"/>
    <property type="project" value="InterPro"/>
</dbReference>
<dbReference type="InterPro" id="IPR036638">
    <property type="entry name" value="HLH_DNA-bd_sf"/>
</dbReference>
<gene>
    <name evidence="4" type="ORF">D915_002554</name>
</gene>
<evidence type="ECO:0000256" key="2">
    <source>
        <dbReference type="SAM" id="MobiDB-lite"/>
    </source>
</evidence>
<dbReference type="Pfam" id="PF00010">
    <property type="entry name" value="HLH"/>
    <property type="match status" value="1"/>
</dbReference>
<comment type="caution">
    <text evidence="4">The sequence shown here is derived from an EMBL/GenBank/DDBJ whole genome shotgun (WGS) entry which is preliminary data.</text>
</comment>
<evidence type="ECO:0000313" key="5">
    <source>
        <dbReference type="Proteomes" id="UP000230066"/>
    </source>
</evidence>
<protein>
    <submittedName>
        <fullName evidence="4">Achaete-scute 4</fullName>
    </submittedName>
</protein>
<feature type="region of interest" description="Disordered" evidence="2">
    <location>
        <begin position="168"/>
        <end position="209"/>
    </location>
</feature>
<accession>A0A4E0RVS5</accession>
<reference evidence="4" key="1">
    <citation type="submission" date="2019-03" db="EMBL/GenBank/DDBJ databases">
        <title>Improved annotation for the trematode Fasciola hepatica.</title>
        <authorList>
            <person name="Choi Y.-J."/>
            <person name="Martin J."/>
            <person name="Mitreva M."/>
        </authorList>
    </citation>
    <scope>NUCLEOTIDE SEQUENCE [LARGE SCALE GENOMIC DNA]</scope>
</reference>
<dbReference type="GO" id="GO:0032502">
    <property type="term" value="P:developmental process"/>
    <property type="evidence" value="ECO:0007669"/>
    <property type="project" value="TreeGrafter"/>
</dbReference>
<dbReference type="InterPro" id="IPR050283">
    <property type="entry name" value="E-box_TF_Regulators"/>
</dbReference>
<dbReference type="PROSITE" id="PS50888">
    <property type="entry name" value="BHLH"/>
    <property type="match status" value="1"/>
</dbReference>
<keyword evidence="5" id="KW-1185">Reference proteome</keyword>
<evidence type="ECO:0000256" key="1">
    <source>
        <dbReference type="ARBA" id="ARBA00023125"/>
    </source>
</evidence>
<feature type="region of interest" description="Disordered" evidence="2">
    <location>
        <begin position="113"/>
        <end position="132"/>
    </location>
</feature>
<dbReference type="PANTHER" id="PTHR23349">
    <property type="entry name" value="BASIC HELIX-LOOP-HELIX TRANSCRIPTION FACTOR, TWIST"/>
    <property type="match status" value="1"/>
</dbReference>
<feature type="compositionally biased region" description="Pro residues" evidence="2">
    <location>
        <begin position="177"/>
        <end position="187"/>
    </location>
</feature>
<proteinExistence type="predicted"/>
<keyword evidence="1" id="KW-0238">DNA-binding</keyword>
<feature type="compositionally biased region" description="Polar residues" evidence="2">
    <location>
        <begin position="196"/>
        <end position="209"/>
    </location>
</feature>
<dbReference type="GO" id="GO:0000977">
    <property type="term" value="F:RNA polymerase II transcription regulatory region sequence-specific DNA binding"/>
    <property type="evidence" value="ECO:0007669"/>
    <property type="project" value="TreeGrafter"/>
</dbReference>
<evidence type="ECO:0000259" key="3">
    <source>
        <dbReference type="PROSITE" id="PS50888"/>
    </source>
</evidence>
<dbReference type="SMART" id="SM00353">
    <property type="entry name" value="HLH"/>
    <property type="match status" value="1"/>
</dbReference>
<dbReference type="AlphaFoldDB" id="A0A4E0RVS5"/>
<dbReference type="SUPFAM" id="SSF47459">
    <property type="entry name" value="HLH, helix-loop-helix DNA-binding domain"/>
    <property type="match status" value="1"/>
</dbReference>
<dbReference type="PANTHER" id="PTHR23349:SF108">
    <property type="entry name" value="BHLH DOMAIN-CONTAINING PROTEIN"/>
    <property type="match status" value="1"/>
</dbReference>